<dbReference type="eggNOG" id="COG0006">
    <property type="taxonomic scope" value="Bacteria"/>
</dbReference>
<protein>
    <recommendedName>
        <fullName evidence="8">Peptidase M24 domain-containing protein</fullName>
    </recommendedName>
</protein>
<dbReference type="Gene3D" id="3.40.350.10">
    <property type="entry name" value="Creatinase/prolidase N-terminal domain"/>
    <property type="match status" value="2"/>
</dbReference>
<gene>
    <name evidence="6" type="ORF">HMPREF1476_02062</name>
</gene>
<evidence type="ECO:0000256" key="3">
    <source>
        <dbReference type="ARBA" id="ARBA00023211"/>
    </source>
</evidence>
<dbReference type="SUPFAM" id="SSF55920">
    <property type="entry name" value="Creatinase/aminopeptidase"/>
    <property type="match status" value="1"/>
</dbReference>
<dbReference type="EMBL" id="ATCF01000032">
    <property type="protein sequence ID" value="EPD97792.1"/>
    <property type="molecule type" value="Genomic_DNA"/>
</dbReference>
<proteinExistence type="predicted"/>
<dbReference type="PATRIC" id="fig|1203554.3.peg.2146"/>
<reference evidence="6 7" key="1">
    <citation type="submission" date="2013-04" db="EMBL/GenBank/DDBJ databases">
        <title>The Genome Sequence of Sutterella wadsworthensis HGA0223.</title>
        <authorList>
            <consortium name="The Broad Institute Genomics Platform"/>
            <person name="Earl A."/>
            <person name="Ward D."/>
            <person name="Feldgarden M."/>
            <person name="Gevers D."/>
            <person name="Schmidt T.M."/>
            <person name="Dover J."/>
            <person name="Dai D."/>
            <person name="Walker B."/>
            <person name="Young S."/>
            <person name="Zeng Q."/>
            <person name="Gargeya S."/>
            <person name="Fitzgerald M."/>
            <person name="Haas B."/>
            <person name="Abouelleil A."/>
            <person name="Allen A.W."/>
            <person name="Alvarado L."/>
            <person name="Arachchi H.M."/>
            <person name="Berlin A.M."/>
            <person name="Chapman S.B."/>
            <person name="Gainer-Dewar J."/>
            <person name="Goldberg J."/>
            <person name="Griggs A."/>
            <person name="Gujja S."/>
            <person name="Hansen M."/>
            <person name="Howarth C."/>
            <person name="Imamovic A."/>
            <person name="Ireland A."/>
            <person name="Larimer J."/>
            <person name="McCowan C."/>
            <person name="Murphy C."/>
            <person name="Pearson M."/>
            <person name="Poon T.W."/>
            <person name="Priest M."/>
            <person name="Roberts A."/>
            <person name="Saif S."/>
            <person name="Shea T."/>
            <person name="Sisk P."/>
            <person name="Sykes S."/>
            <person name="Wortman J."/>
            <person name="Nusbaum C."/>
            <person name="Birren B."/>
        </authorList>
    </citation>
    <scope>NUCLEOTIDE SEQUENCE [LARGE SCALE GENOMIC DNA]</scope>
    <source>
        <strain evidence="6 7">HGA0223</strain>
    </source>
</reference>
<keyword evidence="1" id="KW-0479">Metal-binding</keyword>
<comment type="caution">
    <text evidence="6">The sequence shown here is derived from an EMBL/GenBank/DDBJ whole genome shotgun (WGS) entry which is preliminary data.</text>
</comment>
<dbReference type="InterPro" id="IPR029149">
    <property type="entry name" value="Creatin/AminoP/Spt16_N"/>
</dbReference>
<sequence length="593" mass="64222">MQALDRLAKLRAAMENLGIDAVIIPTADPHLSEYVPAHWSLRAALSGFTGSAGMLLVSAEDAALIADSRYWEQAEKQLPAEIALIRLTGSFLDHVTTWCEENLPQGSIVGYDPELVSLNLAEKLRSLLEDLGFEADALAGERSLPLADIWPDRPPLSMSPIRLMKRPGRSIVEKLEAVRSMMADKGAQSVFFSALDDVAWMTNLRGSDVPCNPVFLAYLLVERDSAELFVDAERLSAEAARAIADAGIATVSPSTLHEALAAAALRGQVMLDPDHTNSLLAALVPPESQVRSASPAMMLKCVKSAEEIRAIEEAHLKDAVALAEFYAELDERLAAGDVLTESDAAQMLHAWRAKDPEFFEESFTTIAAYGPNAALPHYTPPIHGGAVLEPDGLLLIDSGGQYECGTTDITRMTPIGNPSPAMRRDAAIVTRAMLRLLHLKFPAGATGAQIDAAARIDLWAHGLDFGHGTGHGVGYVLNVHEGPVAISPRAQPVAIQPGNVLSDEPGVYRPGRWGIRVENLMVCEQEQTTEFGEFLKFRALTMLPIDVRMFKEPFGEGVELLNAFNAERRDKLMPLVSPRAQKWLSAAAAELPV</sequence>
<dbReference type="HOGENOM" id="CLU_011781_2_4_4"/>
<dbReference type="InterPro" id="IPR050422">
    <property type="entry name" value="X-Pro_aminopeptidase_P"/>
</dbReference>
<feature type="domain" description="Peptidase M24" evidence="4">
    <location>
        <begin position="310"/>
        <end position="523"/>
    </location>
</feature>
<dbReference type="InterPro" id="IPR000994">
    <property type="entry name" value="Pept_M24"/>
</dbReference>
<dbReference type="FunFam" id="3.90.230.10:FF:000007">
    <property type="entry name" value="Xaa-Pro aminopeptidase P"/>
    <property type="match status" value="1"/>
</dbReference>
<dbReference type="GO" id="GO:0005737">
    <property type="term" value="C:cytoplasm"/>
    <property type="evidence" value="ECO:0007669"/>
    <property type="project" value="UniProtKB-ARBA"/>
</dbReference>
<evidence type="ECO:0000313" key="6">
    <source>
        <dbReference type="EMBL" id="EPD97792.1"/>
    </source>
</evidence>
<evidence type="ECO:0000259" key="4">
    <source>
        <dbReference type="Pfam" id="PF00557"/>
    </source>
</evidence>
<evidence type="ECO:0000259" key="5">
    <source>
        <dbReference type="Pfam" id="PF01321"/>
    </source>
</evidence>
<keyword evidence="7" id="KW-1185">Reference proteome</keyword>
<name>S3BUG7_9BURK</name>
<dbReference type="GO" id="GO:0046872">
    <property type="term" value="F:metal ion binding"/>
    <property type="evidence" value="ECO:0007669"/>
    <property type="project" value="UniProtKB-KW"/>
</dbReference>
<dbReference type="InterPro" id="IPR000587">
    <property type="entry name" value="Creatinase_N"/>
</dbReference>
<dbReference type="RefSeq" id="WP_016475123.1">
    <property type="nucleotide sequence ID" value="NZ_KE150481.1"/>
</dbReference>
<keyword evidence="3" id="KW-0464">Manganese</keyword>
<dbReference type="PANTHER" id="PTHR43763">
    <property type="entry name" value="XAA-PRO AMINOPEPTIDASE 1"/>
    <property type="match status" value="1"/>
</dbReference>
<dbReference type="CDD" id="cd01085">
    <property type="entry name" value="APP"/>
    <property type="match status" value="1"/>
</dbReference>
<evidence type="ECO:0000256" key="1">
    <source>
        <dbReference type="ARBA" id="ARBA00022723"/>
    </source>
</evidence>
<dbReference type="Proteomes" id="UP000014400">
    <property type="component" value="Unassembled WGS sequence"/>
</dbReference>
<dbReference type="STRING" id="1203554.HMPREF1476_02062"/>
<dbReference type="SUPFAM" id="SSF53092">
    <property type="entry name" value="Creatinase/prolidase N-terminal domain"/>
    <property type="match status" value="1"/>
</dbReference>
<dbReference type="InterPro" id="IPR036005">
    <property type="entry name" value="Creatinase/aminopeptidase-like"/>
</dbReference>
<dbReference type="Gene3D" id="3.90.230.10">
    <property type="entry name" value="Creatinase/methionine aminopeptidase superfamily"/>
    <property type="match status" value="1"/>
</dbReference>
<dbReference type="Pfam" id="PF16189">
    <property type="entry name" value="Creatinase_N_2"/>
    <property type="match status" value="1"/>
</dbReference>
<dbReference type="GO" id="GO:0070006">
    <property type="term" value="F:metalloaminopeptidase activity"/>
    <property type="evidence" value="ECO:0007669"/>
    <property type="project" value="InterPro"/>
</dbReference>
<dbReference type="PANTHER" id="PTHR43763:SF6">
    <property type="entry name" value="XAA-PRO AMINOPEPTIDASE 1"/>
    <property type="match status" value="1"/>
</dbReference>
<evidence type="ECO:0000313" key="7">
    <source>
        <dbReference type="Proteomes" id="UP000014400"/>
    </source>
</evidence>
<accession>S3BUG7</accession>
<evidence type="ECO:0000256" key="2">
    <source>
        <dbReference type="ARBA" id="ARBA00022801"/>
    </source>
</evidence>
<evidence type="ECO:0008006" key="8">
    <source>
        <dbReference type="Google" id="ProtNLM"/>
    </source>
</evidence>
<dbReference type="AlphaFoldDB" id="S3BUG7"/>
<dbReference type="InterPro" id="IPR033740">
    <property type="entry name" value="Pept_M24B"/>
</dbReference>
<feature type="domain" description="Creatinase N-terminal" evidence="5">
    <location>
        <begin position="6"/>
        <end position="130"/>
    </location>
</feature>
<dbReference type="Pfam" id="PF00557">
    <property type="entry name" value="Peptidase_M24"/>
    <property type="match status" value="1"/>
</dbReference>
<organism evidence="6 7">
    <name type="scientific">Sutterella wadsworthensis HGA0223</name>
    <dbReference type="NCBI Taxonomy" id="1203554"/>
    <lineage>
        <taxon>Bacteria</taxon>
        <taxon>Pseudomonadati</taxon>
        <taxon>Pseudomonadota</taxon>
        <taxon>Betaproteobacteria</taxon>
        <taxon>Burkholderiales</taxon>
        <taxon>Sutterellaceae</taxon>
        <taxon>Sutterella</taxon>
    </lineage>
</organism>
<keyword evidence="2" id="KW-0378">Hydrolase</keyword>
<dbReference type="Pfam" id="PF01321">
    <property type="entry name" value="Creatinase_N"/>
    <property type="match status" value="1"/>
</dbReference>